<dbReference type="EMBL" id="NKFA01000043">
    <property type="protein sequence ID" value="OXI31857.1"/>
    <property type="molecule type" value="Genomic_DNA"/>
</dbReference>
<dbReference type="InterPro" id="IPR023346">
    <property type="entry name" value="Lysozyme-like_dom_sf"/>
</dbReference>
<feature type="chain" id="PRO_5011299772" evidence="1">
    <location>
        <begin position="21"/>
        <end position="269"/>
    </location>
</feature>
<keyword evidence="1" id="KW-0732">Signal</keyword>
<gene>
    <name evidence="3" type="ORF">CFB84_42055</name>
</gene>
<dbReference type="OrthoDB" id="5945995at2"/>
<proteinExistence type="predicted"/>
<organism evidence="3 4">
    <name type="scientific">Burkholderia aenigmatica</name>
    <dbReference type="NCBI Taxonomy" id="2015348"/>
    <lineage>
        <taxon>Bacteria</taxon>
        <taxon>Pseudomonadati</taxon>
        <taxon>Pseudomonadota</taxon>
        <taxon>Betaproteobacteria</taxon>
        <taxon>Burkholderiales</taxon>
        <taxon>Burkholderiaceae</taxon>
        <taxon>Burkholderia</taxon>
        <taxon>Burkholderia cepacia complex</taxon>
    </lineage>
</organism>
<comment type="caution">
    <text evidence="3">The sequence shown here is derived from an EMBL/GenBank/DDBJ whole genome shotgun (WGS) entry which is preliminary data.</text>
</comment>
<sequence length="269" mass="29005">MMKRLLFIASLALGVAGAHAATTISQVISPVSVVISSGKAREVVSLPGKPVFFCGLEPFIEWAAPLVGQPVRSAPDTGITVTIDGRDVSLEQLLADRGWLQPPVLSDGAQAAVTEGRGGWACAPAVAPFELLRTSVDPKVLAGIALNESAYNGRPWPWTLNVAGQGLFFKSRMDAYKAIEMLIAGGRCDFDVGLLQINWCFHGKRFASAWDALAPATNVRVAEQILNDNYERTGSVEKAIAYYHSANPTPGRAYLARFVRHLSMIEARR</sequence>
<evidence type="ECO:0000256" key="1">
    <source>
        <dbReference type="SAM" id="SignalP"/>
    </source>
</evidence>
<dbReference type="Proteomes" id="UP000214600">
    <property type="component" value="Unassembled WGS sequence"/>
</dbReference>
<evidence type="ECO:0000313" key="4">
    <source>
        <dbReference type="Proteomes" id="UP000214600"/>
    </source>
</evidence>
<feature type="signal peptide" evidence="1">
    <location>
        <begin position="1"/>
        <end position="20"/>
    </location>
</feature>
<reference evidence="3 4" key="2">
    <citation type="submission" date="2017-08" db="EMBL/GenBank/DDBJ databases">
        <title>WGS of novel Burkholderia cepaca complex species.</title>
        <authorList>
            <person name="Lipuma J."/>
            <person name="Spilker T."/>
        </authorList>
    </citation>
    <scope>NUCLEOTIDE SEQUENCE [LARGE SCALE GENOMIC DNA]</scope>
    <source>
        <strain evidence="3 4">AU17325</strain>
    </source>
</reference>
<dbReference type="AlphaFoldDB" id="A0A228HP05"/>
<dbReference type="RefSeq" id="WP_059889237.1">
    <property type="nucleotide sequence ID" value="NZ_CP091649.1"/>
</dbReference>
<reference evidence="4" key="1">
    <citation type="submission" date="2017-06" db="EMBL/GenBank/DDBJ databases">
        <authorList>
            <person name="LiPuma J."/>
            <person name="Spilker T."/>
        </authorList>
    </citation>
    <scope>NUCLEOTIDE SEQUENCE [LARGE SCALE GENOMIC DNA]</scope>
    <source>
        <strain evidence="4">AU17325</strain>
    </source>
</reference>
<evidence type="ECO:0000313" key="3">
    <source>
        <dbReference type="EMBL" id="OXI31857.1"/>
    </source>
</evidence>
<dbReference type="InterPro" id="IPR008258">
    <property type="entry name" value="Transglycosylase_SLT_dom_1"/>
</dbReference>
<name>A0A228HP05_9BURK</name>
<feature type="domain" description="Transglycosylase SLT" evidence="2">
    <location>
        <begin position="133"/>
        <end position="245"/>
    </location>
</feature>
<accession>A0A228HP05</accession>
<protein>
    <submittedName>
        <fullName evidence="3">Lytic transglycosylase</fullName>
    </submittedName>
</protein>
<dbReference type="SUPFAM" id="SSF53955">
    <property type="entry name" value="Lysozyme-like"/>
    <property type="match status" value="1"/>
</dbReference>
<dbReference type="Pfam" id="PF01464">
    <property type="entry name" value="SLT"/>
    <property type="match status" value="1"/>
</dbReference>
<evidence type="ECO:0000259" key="2">
    <source>
        <dbReference type="Pfam" id="PF01464"/>
    </source>
</evidence>